<organism evidence="4 5">
    <name type="scientific">Atta colombica</name>
    <dbReference type="NCBI Taxonomy" id="520822"/>
    <lineage>
        <taxon>Eukaryota</taxon>
        <taxon>Metazoa</taxon>
        <taxon>Ecdysozoa</taxon>
        <taxon>Arthropoda</taxon>
        <taxon>Hexapoda</taxon>
        <taxon>Insecta</taxon>
        <taxon>Pterygota</taxon>
        <taxon>Neoptera</taxon>
        <taxon>Endopterygota</taxon>
        <taxon>Hymenoptera</taxon>
        <taxon>Apocrita</taxon>
        <taxon>Aculeata</taxon>
        <taxon>Formicoidea</taxon>
        <taxon>Formicidae</taxon>
        <taxon>Myrmicinae</taxon>
        <taxon>Atta</taxon>
    </lineage>
</organism>
<dbReference type="PANTHER" id="PTHR32083:SF0">
    <property type="entry name" value="CILIA AND FLAGELLA-ASSOCIATED PROTEIN 58"/>
    <property type="match status" value="1"/>
</dbReference>
<reference evidence="4 5" key="1">
    <citation type="submission" date="2015-09" db="EMBL/GenBank/DDBJ databases">
        <title>Atta colombica WGS genome.</title>
        <authorList>
            <person name="Nygaard S."/>
            <person name="Hu H."/>
            <person name="Boomsma J."/>
            <person name="Zhang G."/>
        </authorList>
    </citation>
    <scope>NUCLEOTIDE SEQUENCE [LARGE SCALE GENOMIC DNA]</scope>
    <source>
        <strain evidence="4">Treedump-2</strain>
        <tissue evidence="4">Whole body</tissue>
    </source>
</reference>
<dbReference type="EMBL" id="KQ976503">
    <property type="protein sequence ID" value="KYM82964.1"/>
    <property type="molecule type" value="Genomic_DNA"/>
</dbReference>
<sequence length="566" mass="64752">MEHRAVRLLSRRYDLTATGYKYLEIGINVGPPSYVEIALRDHRGYELSLVLNRTLQCGEKQYNQRLEDIRLLKFEVNRLRTEKMLLAKNIFNVSDLRQEVFHLNRNLTKEMLKVTALEEEIQTPLNIHRWRKLEVIEETASSSFSSPVQQSDTIIIDLIQLHVNQIELFHHLIEIADEMDDLTRMRINKIAFNHLIDNFDEAVEEKEVEEKEEEESVSAEVLEECVSARVLENSFPSPPLEYPTEKGTDPTTFELVKKVQILQERILKMSTDIIHKERKLNDTEKLYMNLRDVLSKQSNSQRETNLDKVQNILRKRGEKIKLHILGYQFCGTSTRLTKRLPRSDEGINPLDAACREHDIAYSRSNDLTDRHAVDNILADKALGRIVARDSALSERAAAAAVWAAMKAKTKIDMNMKKKTTKKGTKKQILPTAKRGASFLPMLNALGSLIGGAASVMKAYLGPYKHGQGIAAKKKKCLIAELNMYESQVGEYKDGMTIMTNEMCELMKIFHTQKRKLQKIKEMTLKSTYKTMLPDILVGTKKFYGGGFKIKTFSSKIHCTTDSSASK</sequence>
<dbReference type="Pfam" id="PF08398">
    <property type="entry name" value="Phospholip_A2_4"/>
    <property type="match status" value="1"/>
</dbReference>
<evidence type="ECO:0000259" key="2">
    <source>
        <dbReference type="Pfam" id="PF08398"/>
    </source>
</evidence>
<dbReference type="Pfam" id="PF21771">
    <property type="entry name" value="CFAP58_CC"/>
    <property type="match status" value="1"/>
</dbReference>
<evidence type="ECO:0000259" key="3">
    <source>
        <dbReference type="Pfam" id="PF21771"/>
    </source>
</evidence>
<evidence type="ECO:0000256" key="1">
    <source>
        <dbReference type="ARBA" id="ARBA00023054"/>
    </source>
</evidence>
<dbReference type="PANTHER" id="PTHR32083">
    <property type="entry name" value="CILIA AND FLAGELLA-ASSOCIATED PROTEIN 58-RELATED"/>
    <property type="match status" value="1"/>
</dbReference>
<dbReference type="InterPro" id="IPR013607">
    <property type="entry name" value="Phospholipase_A2-like"/>
</dbReference>
<proteinExistence type="predicted"/>
<dbReference type="GO" id="GO:0005198">
    <property type="term" value="F:structural molecule activity"/>
    <property type="evidence" value="ECO:0007669"/>
    <property type="project" value="InterPro"/>
</dbReference>
<gene>
    <name evidence="4" type="ORF">ALC53_06559</name>
</gene>
<dbReference type="InterPro" id="IPR049270">
    <property type="entry name" value="CFAP58_CC"/>
</dbReference>
<evidence type="ECO:0000313" key="4">
    <source>
        <dbReference type="EMBL" id="KYM82964.1"/>
    </source>
</evidence>
<feature type="domain" description="Cilia- and flagella-associated protein 58 central coiled coil" evidence="3">
    <location>
        <begin position="51"/>
        <end position="88"/>
    </location>
</feature>
<keyword evidence="5" id="KW-1185">Reference proteome</keyword>
<dbReference type="STRING" id="520822.A0A151I3D8"/>
<dbReference type="GO" id="GO:0005856">
    <property type="term" value="C:cytoskeleton"/>
    <property type="evidence" value="ECO:0007669"/>
    <property type="project" value="TreeGrafter"/>
</dbReference>
<evidence type="ECO:0000313" key="5">
    <source>
        <dbReference type="Proteomes" id="UP000078540"/>
    </source>
</evidence>
<feature type="domain" description="Phospholipase A2-like" evidence="2">
    <location>
        <begin position="321"/>
        <end position="379"/>
    </location>
</feature>
<name>A0A151I3D8_9HYME</name>
<protein>
    <submittedName>
        <fullName evidence="4">Uncharacterized protein</fullName>
    </submittedName>
</protein>
<dbReference type="AlphaFoldDB" id="A0A151I3D8"/>
<dbReference type="Proteomes" id="UP000078540">
    <property type="component" value="Unassembled WGS sequence"/>
</dbReference>
<keyword evidence="1" id="KW-0175">Coiled coil</keyword>
<accession>A0A151I3D8</accession>